<dbReference type="InterPro" id="IPR016040">
    <property type="entry name" value="NAD(P)-bd_dom"/>
</dbReference>
<gene>
    <name evidence="2" type="ORF">KAK03_23915</name>
</gene>
<evidence type="ECO:0000313" key="3">
    <source>
        <dbReference type="Proteomes" id="UP000676246"/>
    </source>
</evidence>
<feature type="domain" description="NAD(P)-binding" evidence="1">
    <location>
        <begin position="6"/>
        <end position="145"/>
    </location>
</feature>
<dbReference type="AlphaFoldDB" id="A0A940YBK7"/>
<comment type="caution">
    <text evidence="2">The sequence shown here is derived from an EMBL/GenBank/DDBJ whole genome shotgun (WGS) entry which is preliminary data.</text>
</comment>
<evidence type="ECO:0000313" key="2">
    <source>
        <dbReference type="EMBL" id="MBQ0933534.1"/>
    </source>
</evidence>
<reference evidence="2 3" key="1">
    <citation type="submission" date="2021-04" db="EMBL/GenBank/DDBJ databases">
        <title>The genome sequence of Ideonella sp. 3Y2.</title>
        <authorList>
            <person name="Liu Y."/>
        </authorList>
    </citation>
    <scope>NUCLEOTIDE SEQUENCE [LARGE SCALE GENOMIC DNA]</scope>
    <source>
        <strain evidence="2 3">3Y2</strain>
    </source>
</reference>
<dbReference type="SUPFAM" id="SSF51735">
    <property type="entry name" value="NAD(P)-binding Rossmann-fold domains"/>
    <property type="match status" value="1"/>
</dbReference>
<dbReference type="InterPro" id="IPR036291">
    <property type="entry name" value="NAD(P)-bd_dom_sf"/>
</dbReference>
<sequence length="284" mass="29039">MYAVTGANGQLGRLVIRQLIARGVPPAQIAALVRRPAQAADLAALGVALREADYDRPDTLAAALAGVDRLLLISSSEVGRRAPQHQAVIDAARAAGVGFLAYTSLLHADRSPLGLAAEHVTTEAALRASGLPHALLRHGWYTENYLASLPPALQHGAFIGAAGEGRISSATRQDYAEADAAVLLAPPASGTVLELAGDEAYTLAEFAAELGRQSGRSLPYVNLPQAEFEAALAGAGLPAPLAALLADSDAGAAQGALFDGGRALSALIQRPTTPLAQAMAAALR</sequence>
<dbReference type="EMBL" id="JAGQDD010000031">
    <property type="protein sequence ID" value="MBQ0933534.1"/>
    <property type="molecule type" value="Genomic_DNA"/>
</dbReference>
<dbReference type="Gene3D" id="3.40.50.720">
    <property type="entry name" value="NAD(P)-binding Rossmann-like Domain"/>
    <property type="match status" value="1"/>
</dbReference>
<proteinExistence type="predicted"/>
<dbReference type="Proteomes" id="UP000676246">
    <property type="component" value="Unassembled WGS sequence"/>
</dbReference>
<name>A0A940YBK7_9BURK</name>
<dbReference type="RefSeq" id="WP_210857195.1">
    <property type="nucleotide sequence ID" value="NZ_JAGQDD010000031.1"/>
</dbReference>
<dbReference type="PANTHER" id="PTHR47129">
    <property type="entry name" value="QUINONE OXIDOREDUCTASE 2"/>
    <property type="match status" value="1"/>
</dbReference>
<dbReference type="Pfam" id="PF13460">
    <property type="entry name" value="NAD_binding_10"/>
    <property type="match status" value="1"/>
</dbReference>
<accession>A0A940YBK7</accession>
<protein>
    <submittedName>
        <fullName evidence="2">SDR family oxidoreductase</fullName>
    </submittedName>
</protein>
<dbReference type="InterPro" id="IPR052718">
    <property type="entry name" value="NmrA-type_oxidoreductase"/>
</dbReference>
<evidence type="ECO:0000259" key="1">
    <source>
        <dbReference type="Pfam" id="PF13460"/>
    </source>
</evidence>
<organism evidence="2 3">
    <name type="scientific">Ideonella alba</name>
    <dbReference type="NCBI Taxonomy" id="2824118"/>
    <lineage>
        <taxon>Bacteria</taxon>
        <taxon>Pseudomonadati</taxon>
        <taxon>Pseudomonadota</taxon>
        <taxon>Betaproteobacteria</taxon>
        <taxon>Burkholderiales</taxon>
        <taxon>Sphaerotilaceae</taxon>
        <taxon>Ideonella</taxon>
    </lineage>
</organism>
<dbReference type="Gene3D" id="3.90.25.10">
    <property type="entry name" value="UDP-galactose 4-epimerase, domain 1"/>
    <property type="match status" value="1"/>
</dbReference>
<dbReference type="PANTHER" id="PTHR47129:SF1">
    <property type="entry name" value="NMRA-LIKE DOMAIN-CONTAINING PROTEIN"/>
    <property type="match status" value="1"/>
</dbReference>
<dbReference type="CDD" id="cd05269">
    <property type="entry name" value="TMR_SDR_a"/>
    <property type="match status" value="1"/>
</dbReference>
<keyword evidence="3" id="KW-1185">Reference proteome</keyword>